<dbReference type="Proteomes" id="UP001363035">
    <property type="component" value="Unassembled WGS sequence"/>
</dbReference>
<dbReference type="EMBL" id="JAYLLN010000001">
    <property type="protein sequence ID" value="MEI5983298.1"/>
    <property type="molecule type" value="Genomic_DNA"/>
</dbReference>
<feature type="compositionally biased region" description="Basic and acidic residues" evidence="1">
    <location>
        <begin position="110"/>
        <end position="132"/>
    </location>
</feature>
<feature type="chain" id="PRO_5047496219" description="DUF4890 domain-containing protein" evidence="2">
    <location>
        <begin position="21"/>
        <end position="152"/>
    </location>
</feature>
<evidence type="ECO:0000256" key="2">
    <source>
        <dbReference type="SAM" id="SignalP"/>
    </source>
</evidence>
<name>A0ABU8I1F6_9SPHI</name>
<accession>A0ABU8I1F6</accession>
<organism evidence="3 4">
    <name type="scientific">Sphingobacterium tenebrionis</name>
    <dbReference type="NCBI Taxonomy" id="3111775"/>
    <lineage>
        <taxon>Bacteria</taxon>
        <taxon>Pseudomonadati</taxon>
        <taxon>Bacteroidota</taxon>
        <taxon>Sphingobacteriia</taxon>
        <taxon>Sphingobacteriales</taxon>
        <taxon>Sphingobacteriaceae</taxon>
        <taxon>Sphingobacterium</taxon>
    </lineage>
</organism>
<evidence type="ECO:0000313" key="3">
    <source>
        <dbReference type="EMBL" id="MEI5983298.1"/>
    </source>
</evidence>
<evidence type="ECO:0000313" key="4">
    <source>
        <dbReference type="Proteomes" id="UP001363035"/>
    </source>
</evidence>
<keyword evidence="2" id="KW-0732">Signal</keyword>
<dbReference type="RefSeq" id="WP_134778356.1">
    <property type="nucleotide sequence ID" value="NZ_JAYLLN010000001.1"/>
</dbReference>
<sequence length="152" mass="17375">MKKLFLAVSAVLFSLTLTFAQDVNPEEKAKQTVTEWTSTLKLTEEQQASVYNIVLEHKKAKLAIKADTAQAEDAKQTQIAALTADMDKKVSELLTDEQKPLYAKIVEERAAKKSEKMQEPVVQPKEEQKEEQQGQEQQQEQNEQQEQQQEQK</sequence>
<keyword evidence="4" id="KW-1185">Reference proteome</keyword>
<gene>
    <name evidence="3" type="ORF">VJ786_00145</name>
</gene>
<evidence type="ECO:0000256" key="1">
    <source>
        <dbReference type="SAM" id="MobiDB-lite"/>
    </source>
</evidence>
<comment type="caution">
    <text evidence="3">The sequence shown here is derived from an EMBL/GenBank/DDBJ whole genome shotgun (WGS) entry which is preliminary data.</text>
</comment>
<protein>
    <recommendedName>
        <fullName evidence="5">DUF4890 domain-containing protein</fullName>
    </recommendedName>
</protein>
<proteinExistence type="predicted"/>
<evidence type="ECO:0008006" key="5">
    <source>
        <dbReference type="Google" id="ProtNLM"/>
    </source>
</evidence>
<reference evidence="3 4" key="1">
    <citation type="submission" date="2024-01" db="EMBL/GenBank/DDBJ databases">
        <title>Sphingobacterium tenebrionis sp. nov., a novel endophyte isolated from tenebrio molitor intestines.</title>
        <authorList>
            <person name="Zhang C."/>
        </authorList>
    </citation>
    <scope>NUCLEOTIDE SEQUENCE [LARGE SCALE GENOMIC DNA]</scope>
    <source>
        <strain evidence="3 4">PU5-4</strain>
    </source>
</reference>
<feature type="compositionally biased region" description="Low complexity" evidence="1">
    <location>
        <begin position="134"/>
        <end position="152"/>
    </location>
</feature>
<feature type="region of interest" description="Disordered" evidence="1">
    <location>
        <begin position="110"/>
        <end position="152"/>
    </location>
</feature>
<feature type="signal peptide" evidence="2">
    <location>
        <begin position="1"/>
        <end position="20"/>
    </location>
</feature>